<feature type="region of interest" description="Disordered" evidence="1">
    <location>
        <begin position="26"/>
        <end position="60"/>
    </location>
</feature>
<name>A0ABP8D0H9_9ACTN</name>
<proteinExistence type="predicted"/>
<reference evidence="3" key="1">
    <citation type="journal article" date="2019" name="Int. J. Syst. Evol. Microbiol.">
        <title>The Global Catalogue of Microorganisms (GCM) 10K type strain sequencing project: providing services to taxonomists for standard genome sequencing and annotation.</title>
        <authorList>
            <consortium name="The Broad Institute Genomics Platform"/>
            <consortium name="The Broad Institute Genome Sequencing Center for Infectious Disease"/>
            <person name="Wu L."/>
            <person name="Ma J."/>
        </authorList>
    </citation>
    <scope>NUCLEOTIDE SEQUENCE [LARGE SCALE GENOMIC DNA]</scope>
    <source>
        <strain evidence="3">JCM 17441</strain>
    </source>
</reference>
<evidence type="ECO:0000313" key="3">
    <source>
        <dbReference type="Proteomes" id="UP001500620"/>
    </source>
</evidence>
<comment type="caution">
    <text evidence="2">The sequence shown here is derived from an EMBL/GenBank/DDBJ whole genome shotgun (WGS) entry which is preliminary data.</text>
</comment>
<dbReference type="Proteomes" id="UP001500620">
    <property type="component" value="Unassembled WGS sequence"/>
</dbReference>
<gene>
    <name evidence="2" type="ORF">GCM10022255_013790</name>
</gene>
<evidence type="ECO:0000313" key="2">
    <source>
        <dbReference type="EMBL" id="GAA4245644.1"/>
    </source>
</evidence>
<evidence type="ECO:0000256" key="1">
    <source>
        <dbReference type="SAM" id="MobiDB-lite"/>
    </source>
</evidence>
<accession>A0ABP8D0H9</accession>
<organism evidence="2 3">
    <name type="scientific">Dactylosporangium darangshiense</name>
    <dbReference type="NCBI Taxonomy" id="579108"/>
    <lineage>
        <taxon>Bacteria</taxon>
        <taxon>Bacillati</taxon>
        <taxon>Actinomycetota</taxon>
        <taxon>Actinomycetes</taxon>
        <taxon>Micromonosporales</taxon>
        <taxon>Micromonosporaceae</taxon>
        <taxon>Dactylosporangium</taxon>
    </lineage>
</organism>
<keyword evidence="3" id="KW-1185">Reference proteome</keyword>
<feature type="compositionally biased region" description="Basic and acidic residues" evidence="1">
    <location>
        <begin position="49"/>
        <end position="60"/>
    </location>
</feature>
<protein>
    <submittedName>
        <fullName evidence="2">Uncharacterized protein</fullName>
    </submittedName>
</protein>
<dbReference type="EMBL" id="BAABAT010000003">
    <property type="protein sequence ID" value="GAA4245644.1"/>
    <property type="molecule type" value="Genomic_DNA"/>
</dbReference>
<sequence length="60" mass="6368">MCVRALVWQTACVPVWRPLLPEAGRQAVSASDGAGMDAGSVAQLGGARRGPEREPRRHAD</sequence>